<proteinExistence type="predicted"/>
<dbReference type="AlphaFoldDB" id="A0A1I7YUW0"/>
<feature type="compositionally biased region" description="Polar residues" evidence="1">
    <location>
        <begin position="1"/>
        <end position="19"/>
    </location>
</feature>
<dbReference type="WBParaSite" id="L893_g19981.t1">
    <property type="protein sequence ID" value="L893_g19981.t1"/>
    <property type="gene ID" value="L893_g19981"/>
</dbReference>
<accession>A0A1I7YUW0</accession>
<evidence type="ECO:0000313" key="3">
    <source>
        <dbReference type="WBParaSite" id="L893_g19981.t1"/>
    </source>
</evidence>
<evidence type="ECO:0000313" key="2">
    <source>
        <dbReference type="Proteomes" id="UP000095287"/>
    </source>
</evidence>
<protein>
    <submittedName>
        <fullName evidence="3">Ovule protein</fullName>
    </submittedName>
</protein>
<feature type="region of interest" description="Disordered" evidence="1">
    <location>
        <begin position="1"/>
        <end position="42"/>
    </location>
</feature>
<reference evidence="3" key="1">
    <citation type="submission" date="2016-11" db="UniProtKB">
        <authorList>
            <consortium name="WormBaseParasite"/>
        </authorList>
    </citation>
    <scope>IDENTIFICATION</scope>
</reference>
<sequence length="71" mass="8174">MCKQCDSSSPPKKQFQHSIPTPPATSKEERKSLSEKNPEEEDTRARCYLIIVFNKIDQYVRTKIVFASLVT</sequence>
<evidence type="ECO:0000256" key="1">
    <source>
        <dbReference type="SAM" id="MobiDB-lite"/>
    </source>
</evidence>
<name>A0A1I7YUW0_9BILA</name>
<dbReference type="Proteomes" id="UP000095287">
    <property type="component" value="Unplaced"/>
</dbReference>
<feature type="compositionally biased region" description="Basic and acidic residues" evidence="1">
    <location>
        <begin position="26"/>
        <end position="37"/>
    </location>
</feature>
<keyword evidence="2" id="KW-1185">Reference proteome</keyword>
<organism evidence="2 3">
    <name type="scientific">Steinernema glaseri</name>
    <dbReference type="NCBI Taxonomy" id="37863"/>
    <lineage>
        <taxon>Eukaryota</taxon>
        <taxon>Metazoa</taxon>
        <taxon>Ecdysozoa</taxon>
        <taxon>Nematoda</taxon>
        <taxon>Chromadorea</taxon>
        <taxon>Rhabditida</taxon>
        <taxon>Tylenchina</taxon>
        <taxon>Panagrolaimomorpha</taxon>
        <taxon>Strongyloidoidea</taxon>
        <taxon>Steinernematidae</taxon>
        <taxon>Steinernema</taxon>
    </lineage>
</organism>